<dbReference type="Proteomes" id="UP000186808">
    <property type="component" value="Unassembled WGS sequence"/>
</dbReference>
<dbReference type="OrthoDB" id="5653210at2"/>
<protein>
    <submittedName>
        <fullName evidence="2">Uncharacterized protein</fullName>
    </submittedName>
</protein>
<accession>A0A377GI62</accession>
<sequence>MQEKQEPTNINSLDKEQFQIMDLNPKTQIFLGLSSKSIFSKLNIMQNKVQHFSTLVAQGKQEEAKKLLLKISVSSLTASVSELMLTDTLFTDYSGRTFNCTAYEYAYWAKDTHMCRMLEQQMDTDTKKSMLKRCEAIEKDGLTYKQHGVEVKGSKHFDLTPLKKALTHYVEGYNNWFNTGNYTAMNAAWMAVGLAQRELPVHVINEYCRPDRSFSPKPEFDEPTLPRVLIYYDYRMHEDRALFPLDFSDSSGLGVDFALIRGGWHNGASGLLRRLGSGVGGGPSAALDLAAMSRLDEVRTADLSQSRDILSTAEAENSSGIWRYESYY</sequence>
<reference evidence="2 4" key="2">
    <citation type="submission" date="2018-06" db="EMBL/GenBank/DDBJ databases">
        <authorList>
            <consortium name="Pathogen Informatics"/>
            <person name="Doyle S."/>
        </authorList>
    </citation>
    <scope>NUCLEOTIDE SEQUENCE [LARGE SCALE GENOMIC DNA]</scope>
    <source>
        <strain evidence="2 4">NCTC11401</strain>
    </source>
</reference>
<name>A0A377GI62_9GAMM</name>
<evidence type="ECO:0000313" key="3">
    <source>
        <dbReference type="Proteomes" id="UP000186808"/>
    </source>
</evidence>
<evidence type="ECO:0000313" key="4">
    <source>
        <dbReference type="Proteomes" id="UP000254374"/>
    </source>
</evidence>
<dbReference type="STRING" id="464.Lgor_2381"/>
<dbReference type="EMBL" id="UGGV01000001">
    <property type="protein sequence ID" value="STO24294.1"/>
    <property type="molecule type" value="Genomic_DNA"/>
</dbReference>
<gene>
    <name evidence="2" type="ORF">NCTC11401_01106</name>
    <name evidence="1" type="ORF">SAMN05421777_12637</name>
</gene>
<dbReference type="Proteomes" id="UP000254374">
    <property type="component" value="Unassembled WGS sequence"/>
</dbReference>
<dbReference type="AlphaFoldDB" id="A0A377GI62"/>
<organism evidence="2 4">
    <name type="scientific">Fluoribacter gormanii</name>
    <dbReference type="NCBI Taxonomy" id="464"/>
    <lineage>
        <taxon>Bacteria</taxon>
        <taxon>Pseudomonadati</taxon>
        <taxon>Pseudomonadota</taxon>
        <taxon>Gammaproteobacteria</taxon>
        <taxon>Legionellales</taxon>
        <taxon>Legionellaceae</taxon>
        <taxon>Fluoribacter</taxon>
    </lineage>
</organism>
<dbReference type="EMBL" id="FTNL01000026">
    <property type="protein sequence ID" value="SIR81525.1"/>
    <property type="molecule type" value="Genomic_DNA"/>
</dbReference>
<reference evidence="1 3" key="1">
    <citation type="submission" date="2017-01" db="EMBL/GenBank/DDBJ databases">
        <authorList>
            <person name="Varghese N."/>
            <person name="Submissions S."/>
        </authorList>
    </citation>
    <scope>NUCLEOTIDE SEQUENCE [LARGE SCALE GENOMIC DNA]</scope>
    <source>
        <strain evidence="1 3">ATCC 33342</strain>
    </source>
</reference>
<dbReference type="RefSeq" id="WP_058468843.1">
    <property type="nucleotide sequence ID" value="NZ_CAAAIV010000040.1"/>
</dbReference>
<evidence type="ECO:0000313" key="2">
    <source>
        <dbReference type="EMBL" id="STO24294.1"/>
    </source>
</evidence>
<evidence type="ECO:0000313" key="1">
    <source>
        <dbReference type="EMBL" id="SIR81525.1"/>
    </source>
</evidence>
<proteinExistence type="predicted"/>
<keyword evidence="3" id="KW-1185">Reference proteome</keyword>